<organism evidence="2 3">
    <name type="scientific">Cohnella phaseoli</name>
    <dbReference type="NCBI Taxonomy" id="456490"/>
    <lineage>
        <taxon>Bacteria</taxon>
        <taxon>Bacillati</taxon>
        <taxon>Bacillota</taxon>
        <taxon>Bacilli</taxon>
        <taxon>Bacillales</taxon>
        <taxon>Paenibacillaceae</taxon>
        <taxon>Cohnella</taxon>
    </lineage>
</organism>
<dbReference type="Proteomes" id="UP000256977">
    <property type="component" value="Unassembled WGS sequence"/>
</dbReference>
<evidence type="ECO:0000256" key="1">
    <source>
        <dbReference type="SAM" id="SignalP"/>
    </source>
</evidence>
<dbReference type="OrthoDB" id="2678632at2"/>
<gene>
    <name evidence="2" type="ORF">DFP98_111151</name>
</gene>
<dbReference type="AlphaFoldDB" id="A0A3D9JTA6"/>
<evidence type="ECO:0000313" key="2">
    <source>
        <dbReference type="EMBL" id="RED76767.1"/>
    </source>
</evidence>
<reference evidence="2 3" key="1">
    <citation type="submission" date="2018-07" db="EMBL/GenBank/DDBJ databases">
        <title>Genomic Encyclopedia of Type Strains, Phase III (KMG-III): the genomes of soil and plant-associated and newly described type strains.</title>
        <authorList>
            <person name="Whitman W."/>
        </authorList>
    </citation>
    <scope>NUCLEOTIDE SEQUENCE [LARGE SCALE GENOMIC DNA]</scope>
    <source>
        <strain evidence="2 3">CECT 7287</strain>
    </source>
</reference>
<keyword evidence="3" id="KW-1185">Reference proteome</keyword>
<name>A0A3D9JTA6_9BACL</name>
<evidence type="ECO:0000313" key="3">
    <source>
        <dbReference type="Proteomes" id="UP000256977"/>
    </source>
</evidence>
<sequence length="316" mass="34545">MKKILSVLFAILLATTGANLATAATSTAPSKAQSAVISKYMTAVETGDRKLLKSILHPSVKIQSTSFDALDGVKSFIDENDGFIKHVDVKIVKSGSPDKKLGQAFKLSGYLITATPEIFTLSKYSVSVYLLNDKGNPKFVTEKSAKNDLIEDLESVPDKTWTKVEKLLTDKYGEEYFELLAGESDDEIASEEAGYYYTADELIEEAQLEYKDLKYAKGVFTNTGSLFSQIVLSDTGLTSVTFKFENTGPTDLIVSADGSGQDEVIVKAKSTKTITFEADPSISHLFIIRFDKDYDSKNSVSGKIAFKLSGLKAYTE</sequence>
<accession>A0A3D9JTA6</accession>
<dbReference type="RefSeq" id="WP_116061562.1">
    <property type="nucleotide sequence ID" value="NZ_QRDZ01000011.1"/>
</dbReference>
<proteinExistence type="predicted"/>
<protein>
    <submittedName>
        <fullName evidence="2">Uncharacterized protein</fullName>
    </submittedName>
</protein>
<keyword evidence="1" id="KW-0732">Signal</keyword>
<feature type="signal peptide" evidence="1">
    <location>
        <begin position="1"/>
        <end position="20"/>
    </location>
</feature>
<feature type="chain" id="PRO_5039560197" evidence="1">
    <location>
        <begin position="21"/>
        <end position="316"/>
    </location>
</feature>
<comment type="caution">
    <text evidence="2">The sequence shown here is derived from an EMBL/GenBank/DDBJ whole genome shotgun (WGS) entry which is preliminary data.</text>
</comment>
<dbReference type="EMBL" id="QRDZ01000011">
    <property type="protein sequence ID" value="RED76767.1"/>
    <property type="molecule type" value="Genomic_DNA"/>
</dbReference>